<dbReference type="KEGG" id="amf:AMF_308"/>
<reference evidence="2 3" key="1">
    <citation type="journal article" date="2009" name="BMC Genomics">
        <title>Conservation in the face of diversity: multistrain analysis of an intracellular bacterium.</title>
        <authorList>
            <person name="Dark M.J."/>
            <person name="Herndon D.R."/>
            <person name="Kappmeyer L.S."/>
            <person name="Gonzales M.P."/>
            <person name="Nordeen E."/>
            <person name="Palmer G.H."/>
            <person name="Knowles D.P. Jr."/>
            <person name="Brayton K.A."/>
        </authorList>
    </citation>
    <scope>NUCLEOTIDE SEQUENCE [LARGE SCALE GENOMIC DNA]</scope>
    <source>
        <strain evidence="2 3">Florida</strain>
    </source>
</reference>
<dbReference type="Proteomes" id="UP000007307">
    <property type="component" value="Chromosome"/>
</dbReference>
<evidence type="ECO:0000313" key="2">
    <source>
        <dbReference type="EMBL" id="ACM49179.1"/>
    </source>
</evidence>
<dbReference type="eggNOG" id="COG2887">
    <property type="taxonomic scope" value="Bacteria"/>
</dbReference>
<dbReference type="HOGENOM" id="CLU_310724_0_0_5"/>
<dbReference type="Pfam" id="PF12705">
    <property type="entry name" value="PDDEXK_1"/>
    <property type="match status" value="1"/>
</dbReference>
<keyword evidence="3" id="KW-1185">Reference proteome</keyword>
<protein>
    <recommendedName>
        <fullName evidence="1">PD-(D/E)XK endonuclease-like domain-containing protein</fullName>
    </recommendedName>
</protein>
<evidence type="ECO:0000313" key="3">
    <source>
        <dbReference type="Proteomes" id="UP000007307"/>
    </source>
</evidence>
<organism evidence="2 3">
    <name type="scientific">Anaplasma marginale (strain Florida)</name>
    <dbReference type="NCBI Taxonomy" id="320483"/>
    <lineage>
        <taxon>Bacteria</taxon>
        <taxon>Pseudomonadati</taxon>
        <taxon>Pseudomonadota</taxon>
        <taxon>Alphaproteobacteria</taxon>
        <taxon>Rickettsiales</taxon>
        <taxon>Anaplasmataceae</taxon>
        <taxon>Anaplasma</taxon>
    </lineage>
</organism>
<dbReference type="eggNOG" id="COG3893">
    <property type="taxonomic scope" value="Bacteria"/>
</dbReference>
<feature type="domain" description="PD-(D/E)XK endonuclease-like" evidence="1">
    <location>
        <begin position="691"/>
        <end position="918"/>
    </location>
</feature>
<dbReference type="InterPro" id="IPR038726">
    <property type="entry name" value="PDDEXK_AddAB-type"/>
</dbReference>
<dbReference type="EMBL" id="CP001079">
    <property type="protein sequence ID" value="ACM49179.1"/>
    <property type="molecule type" value="Genomic_DNA"/>
</dbReference>
<proteinExistence type="predicted"/>
<sequence length="946" mass="105022">MCPGAVSRNMCASVFVTLKLMNARVLTVHCSESFVETVARYAIAHRIDAVVVPSSTDAQLLSHEVSKLTAHGANLDILAFTSVDGCAATAYDASMGAAGQLLLLAQFVAQWSAAHRADYPLQIASELSLLLDELHTNCVGPDALQVFGDDELSGRCRMIDFLCDLVPWWEQERKSRGLAPSGCGIGPLVEGFERSGKRIMVAGIVFGKVFTRFLRLLMHSVSDAVIVLPYVDLGLSDREWQTLHSEHYQYYVMQLLKNLGVGRNEVERLGQVKVNHVVERLFNFELTSHLAMNYGTGEDIELIACSSEAEEAVKVVEILKSCTTEAHRGAKAEFSCIGGWAASAKPTQTAVDVDKDTIRSLEGKSVTFVGSDSLAARVDALLRIGANYCDYDEIISALVLCSIEVVVSSGNAVQLLCMLKHPLVRLGYDADEYRKLLAEFEIRVVRGHSATGFEAIGSAIREEFQQLEEFWRKVVEAISPMINVREGSTIGEIAAAHVQCLERLMNKLDTSECTHALNKISTFFSLFDNYCMGVAVFSLTSYKEVCTLLVRAFFTIERNKLFGVNLATRDAVILSGFSEAEFKPRCSHLLNNWVRERLGLPLLEEYCGRMMYVLYSFFYAKKLRITKSAESFGVAVAEPIWIRYLTFLLKDRTERYAATQAVVSSNVVADPHRASAPNPGLDVRKKAMSVLTAKAVDTLISNPYVFYVQYILKMFPTKTVNTQHSVRGFNIIAHKILREYLVSIGTEAGDYNLLLEIAKRQFDAIAVTHPYAHVLWWPKFEEMARNFFAVDSERRSAASRTESGKSFVWYVSEEIQVIARCDRVEYMKDGSVMVACNKVGAAPSKADMRCGFASRAIVDAVCVAESTGANVASFAYWKIAPWTVEVVQVEDCAEVIHAAKQGFKELLLRYAEQMTPFSPREDFSTFSAYELLSRIRGGVLCPNAEA</sequence>
<gene>
    <name evidence="2" type="ordered locus">AMF_308</name>
</gene>
<dbReference type="STRING" id="320483.AMF_308"/>
<evidence type="ECO:0000259" key="1">
    <source>
        <dbReference type="Pfam" id="PF12705"/>
    </source>
</evidence>
<accession>B9KI67</accession>
<dbReference type="AlphaFoldDB" id="B9KI67"/>
<name>B9KI67_ANAMF</name>